<proteinExistence type="predicted"/>
<evidence type="ECO:0000256" key="1">
    <source>
        <dbReference type="SAM" id="Phobius"/>
    </source>
</evidence>
<protein>
    <submittedName>
        <fullName evidence="2">Uncharacterized protein</fullName>
    </submittedName>
</protein>
<keyword evidence="1" id="KW-1133">Transmembrane helix</keyword>
<gene>
    <name evidence="2" type="ORF">ACFSJC_02630</name>
</gene>
<keyword evidence="1" id="KW-0812">Transmembrane</keyword>
<dbReference type="EMBL" id="JBHUHX010000004">
    <property type="protein sequence ID" value="MFD2110735.1"/>
    <property type="molecule type" value="Genomic_DNA"/>
</dbReference>
<dbReference type="Proteomes" id="UP001597337">
    <property type="component" value="Unassembled WGS sequence"/>
</dbReference>
<sequence length="172" mass="18951">MMSGLSITLAILVGMVVMIWLIRWFQVRARATSPRRLSAYVLAAPTDSSITDHPRPPMVELGVWRPPPRQQLLARQIALRLAAAEQAGAPSADQNPRRILTARSYRQSIRAAETIGSSAPERAEPRAIDRVAIAPAVEPYASRIGRKRRGLESLITELPAVTENDRHDSNAC</sequence>
<reference evidence="3" key="1">
    <citation type="journal article" date="2019" name="Int. J. Syst. Evol. Microbiol.">
        <title>The Global Catalogue of Microorganisms (GCM) 10K type strain sequencing project: providing services to taxonomists for standard genome sequencing and annotation.</title>
        <authorList>
            <consortium name="The Broad Institute Genomics Platform"/>
            <consortium name="The Broad Institute Genome Sequencing Center for Infectious Disease"/>
            <person name="Wu L."/>
            <person name="Ma J."/>
        </authorList>
    </citation>
    <scope>NUCLEOTIDE SEQUENCE [LARGE SCALE GENOMIC DNA]</scope>
    <source>
        <strain evidence="3">KACC 12597</strain>
    </source>
</reference>
<evidence type="ECO:0000313" key="2">
    <source>
        <dbReference type="EMBL" id="MFD2110735.1"/>
    </source>
</evidence>
<accession>A0ABW4Y4U4</accession>
<keyword evidence="3" id="KW-1185">Reference proteome</keyword>
<comment type="caution">
    <text evidence="2">The sequence shown here is derived from an EMBL/GenBank/DDBJ whole genome shotgun (WGS) entry which is preliminary data.</text>
</comment>
<evidence type="ECO:0000313" key="3">
    <source>
        <dbReference type="Proteomes" id="UP001597337"/>
    </source>
</evidence>
<name>A0ABW4Y4U4_9GAMM</name>
<organism evidence="2 3">
    <name type="scientific">Thiorhodococcus fuscus</name>
    <dbReference type="NCBI Taxonomy" id="527200"/>
    <lineage>
        <taxon>Bacteria</taxon>
        <taxon>Pseudomonadati</taxon>
        <taxon>Pseudomonadota</taxon>
        <taxon>Gammaproteobacteria</taxon>
        <taxon>Chromatiales</taxon>
        <taxon>Chromatiaceae</taxon>
        <taxon>Thiorhodococcus</taxon>
    </lineage>
</organism>
<keyword evidence="1" id="KW-0472">Membrane</keyword>
<feature type="transmembrane region" description="Helical" evidence="1">
    <location>
        <begin position="6"/>
        <end position="25"/>
    </location>
</feature>